<evidence type="ECO:0000259" key="1">
    <source>
        <dbReference type="SMART" id="SM01022"/>
    </source>
</evidence>
<protein>
    <recommendedName>
        <fullName evidence="1">ASCH domain-containing protein</fullName>
    </recommendedName>
</protein>
<dbReference type="AlphaFoldDB" id="U3B226"/>
<keyword evidence="3" id="KW-1185">Reference proteome</keyword>
<dbReference type="PIRSF" id="PIRSF021320">
    <property type="entry name" value="DUF984"/>
    <property type="match status" value="1"/>
</dbReference>
<dbReference type="InterPro" id="IPR015947">
    <property type="entry name" value="PUA-like_sf"/>
</dbReference>
<evidence type="ECO:0000313" key="3">
    <source>
        <dbReference type="Proteomes" id="UP000016562"/>
    </source>
</evidence>
<sequence length="166" mass="19472">MSLINDYQRKEHMDDRSHDYLNQYLNSLSELERNRYQSFSSDYFCADEENANACAELIRRGIKTATCSLAAWYEFDDEPMPSVGHLQVVLDWQQQPICIIEIDSVETCQYNQVSAEFAYAEGEGSRSLASWKEAHWRFFCNECAELKITPQEDMLLVLERFHVVYQ</sequence>
<comment type="caution">
    <text evidence="2">The sequence shown here is derived from an EMBL/GenBank/DDBJ whole genome shotgun (WGS) entry which is preliminary data.</text>
</comment>
<proteinExistence type="predicted"/>
<dbReference type="SMART" id="SM01022">
    <property type="entry name" value="ASCH"/>
    <property type="match status" value="1"/>
</dbReference>
<dbReference type="PANTHER" id="PTHR39203">
    <property type="entry name" value="CYTOPLASMIC PROTEIN-RELATED"/>
    <property type="match status" value="1"/>
</dbReference>
<reference evidence="2 3" key="1">
    <citation type="submission" date="2013-09" db="EMBL/GenBank/DDBJ databases">
        <title>Whole genome shotgun sequence of Vibrio ezurae NBRC 102218.</title>
        <authorList>
            <person name="Yoshida I."/>
            <person name="Hosoyama A."/>
            <person name="Numata M."/>
            <person name="Hashimoto M."/>
            <person name="Hosoyama Y."/>
            <person name="Tsuchikane K."/>
            <person name="Noguchi M."/>
            <person name="Hirakata S."/>
            <person name="Ichikawa N."/>
            <person name="Ohji S."/>
            <person name="Yamazoe A."/>
            <person name="Fujita N."/>
        </authorList>
    </citation>
    <scope>NUCLEOTIDE SEQUENCE [LARGE SCALE GENOMIC DNA]</scope>
    <source>
        <strain evidence="2 3">NBRC 102218</strain>
    </source>
</reference>
<evidence type="ECO:0000313" key="2">
    <source>
        <dbReference type="EMBL" id="GAD79497.1"/>
    </source>
</evidence>
<dbReference type="InterPro" id="IPR009326">
    <property type="entry name" value="DUF984"/>
</dbReference>
<dbReference type="InterPro" id="IPR007374">
    <property type="entry name" value="ASCH_domain"/>
</dbReference>
<dbReference type="EMBL" id="BATM01000016">
    <property type="protein sequence ID" value="GAD79497.1"/>
    <property type="molecule type" value="Genomic_DNA"/>
</dbReference>
<dbReference type="eggNOG" id="COG4405">
    <property type="taxonomic scope" value="Bacteria"/>
</dbReference>
<dbReference type="Proteomes" id="UP000016562">
    <property type="component" value="Unassembled WGS sequence"/>
</dbReference>
<dbReference type="PANTHER" id="PTHR39203:SF1">
    <property type="entry name" value="CYTOPLASMIC PROTEIN"/>
    <property type="match status" value="1"/>
</dbReference>
<name>U3B226_9VIBR</name>
<feature type="domain" description="ASCH" evidence="1">
    <location>
        <begin position="42"/>
        <end position="165"/>
    </location>
</feature>
<organism evidence="2 3">
    <name type="scientific">Vibrio ezurae NBRC 102218</name>
    <dbReference type="NCBI Taxonomy" id="1219080"/>
    <lineage>
        <taxon>Bacteria</taxon>
        <taxon>Pseudomonadati</taxon>
        <taxon>Pseudomonadota</taxon>
        <taxon>Gammaproteobacteria</taxon>
        <taxon>Vibrionales</taxon>
        <taxon>Vibrionaceae</taxon>
        <taxon>Vibrio</taxon>
    </lineage>
</organism>
<dbReference type="Gene3D" id="3.10.400.10">
    <property type="entry name" value="Sulfate adenylyltransferase"/>
    <property type="match status" value="1"/>
</dbReference>
<dbReference type="Pfam" id="PF04266">
    <property type="entry name" value="ASCH"/>
    <property type="match status" value="1"/>
</dbReference>
<accession>U3B226</accession>
<dbReference type="SUPFAM" id="SSF88697">
    <property type="entry name" value="PUA domain-like"/>
    <property type="match status" value="1"/>
</dbReference>
<dbReference type="CDD" id="cd06553">
    <property type="entry name" value="ASCH_Ef3133_like"/>
    <property type="match status" value="1"/>
</dbReference>
<dbReference type="STRING" id="1219080.VEZ01S_16_00460"/>
<gene>
    <name evidence="2" type="ORF">VEZ01S_16_00460</name>
</gene>